<evidence type="ECO:0000259" key="8">
    <source>
        <dbReference type="Pfam" id="PF02687"/>
    </source>
</evidence>
<dbReference type="InterPro" id="IPR050250">
    <property type="entry name" value="Macrolide_Exporter_MacB"/>
</dbReference>
<evidence type="ECO:0000256" key="3">
    <source>
        <dbReference type="ARBA" id="ARBA00022692"/>
    </source>
</evidence>
<dbReference type="Proteomes" id="UP000006844">
    <property type="component" value="Chromosome"/>
</dbReference>
<keyword evidence="11" id="KW-1185">Reference proteome</keyword>
<gene>
    <name evidence="10" type="ordered locus">AciPR4_1452</name>
</gene>
<dbReference type="HOGENOM" id="CLU_000604_8_4_0"/>
<evidence type="ECO:0000256" key="7">
    <source>
        <dbReference type="SAM" id="Phobius"/>
    </source>
</evidence>
<dbReference type="GO" id="GO:0005886">
    <property type="term" value="C:plasma membrane"/>
    <property type="evidence" value="ECO:0007669"/>
    <property type="project" value="UniProtKB-SubCell"/>
</dbReference>
<comment type="subcellular location">
    <subcellularLocation>
        <location evidence="1">Cell membrane</location>
        <topology evidence="1">Multi-pass membrane protein</topology>
    </subcellularLocation>
</comment>
<evidence type="ECO:0000256" key="6">
    <source>
        <dbReference type="ARBA" id="ARBA00038076"/>
    </source>
</evidence>
<proteinExistence type="inferred from homology"/>
<evidence type="ECO:0000313" key="10">
    <source>
        <dbReference type="EMBL" id="ADV82275.1"/>
    </source>
</evidence>
<keyword evidence="2" id="KW-1003">Cell membrane</keyword>
<evidence type="ECO:0000256" key="5">
    <source>
        <dbReference type="ARBA" id="ARBA00023136"/>
    </source>
</evidence>
<dbReference type="STRING" id="401053.AciPR4_1452"/>
<dbReference type="AlphaFoldDB" id="E8V0Y4"/>
<keyword evidence="5 7" id="KW-0472">Membrane</keyword>
<evidence type="ECO:0008006" key="12">
    <source>
        <dbReference type="Google" id="ProtNLM"/>
    </source>
</evidence>
<dbReference type="Pfam" id="PF02687">
    <property type="entry name" value="FtsX"/>
    <property type="match status" value="1"/>
</dbReference>
<dbReference type="eggNOG" id="COG4591">
    <property type="taxonomic scope" value="Bacteria"/>
</dbReference>
<feature type="transmembrane region" description="Helical" evidence="7">
    <location>
        <begin position="323"/>
        <end position="343"/>
    </location>
</feature>
<feature type="domain" description="ABC3 transporter permease C-terminal" evidence="8">
    <location>
        <begin position="241"/>
        <end position="353"/>
    </location>
</feature>
<evidence type="ECO:0000259" key="9">
    <source>
        <dbReference type="Pfam" id="PF12704"/>
    </source>
</evidence>
<dbReference type="PANTHER" id="PTHR30572:SF4">
    <property type="entry name" value="ABC TRANSPORTER PERMEASE YTRF"/>
    <property type="match status" value="1"/>
</dbReference>
<name>E8V0Y4_TERSS</name>
<organism evidence="10 11">
    <name type="scientific">Terriglobus saanensis (strain ATCC BAA-1853 / DSM 23119 / SP1PR4)</name>
    <dbReference type="NCBI Taxonomy" id="401053"/>
    <lineage>
        <taxon>Bacteria</taxon>
        <taxon>Pseudomonadati</taxon>
        <taxon>Acidobacteriota</taxon>
        <taxon>Terriglobia</taxon>
        <taxon>Terriglobales</taxon>
        <taxon>Acidobacteriaceae</taxon>
        <taxon>Terriglobus</taxon>
    </lineage>
</organism>
<dbReference type="PANTHER" id="PTHR30572">
    <property type="entry name" value="MEMBRANE COMPONENT OF TRANSPORTER-RELATED"/>
    <property type="match status" value="1"/>
</dbReference>
<accession>E8V0Y4</accession>
<dbReference type="GO" id="GO:0022857">
    <property type="term" value="F:transmembrane transporter activity"/>
    <property type="evidence" value="ECO:0007669"/>
    <property type="project" value="TreeGrafter"/>
</dbReference>
<dbReference type="EMBL" id="CP002467">
    <property type="protein sequence ID" value="ADV82275.1"/>
    <property type="molecule type" value="Genomic_DNA"/>
</dbReference>
<feature type="transmembrane region" description="Helical" evidence="7">
    <location>
        <begin position="236"/>
        <end position="261"/>
    </location>
</feature>
<sequence length="360" mass="38074">MRGLLLRSLKHKPGRIAAAALGLTVSAAIATAMLTLSLDITEKLHHEFRSFGANVVVTTADKAAFPEDALTKVQSAAGSDAVAAPFAYAVMKTDRGTDVVVAGTDFGAVKKLDSWWQLAAWPAAANDSLLGEKAAQFIDNKNDVKLSYDGRSLLLHGVGQLKTGGEEESRIYISLETFESFAHVTPSVIEVRVGGDAAAVEAAAERMRTSLPGMTVTPVRQLVDSESRIVSRMRTLLLASVVLIALTVGVAVLATMSASVLERRRDFALMQALGSRRNQILALFVAEAMAIAVVGVVAGYFLGSLAAWGIGELNFHTATLPRAGVLPVVFVMNLLIAFVAAMLPARALRALQPAALLRGE</sequence>
<feature type="transmembrane region" description="Helical" evidence="7">
    <location>
        <begin position="281"/>
        <end position="303"/>
    </location>
</feature>
<dbReference type="RefSeq" id="WP_013568008.1">
    <property type="nucleotide sequence ID" value="NC_014963.1"/>
</dbReference>
<evidence type="ECO:0000256" key="1">
    <source>
        <dbReference type="ARBA" id="ARBA00004651"/>
    </source>
</evidence>
<reference evidence="10 11" key="1">
    <citation type="journal article" date="2012" name="Stand. Genomic Sci.">
        <title>Complete genome sequence of Terriglobus saanensis type strain SP1PR4(T), an Acidobacteria from tundra soil.</title>
        <authorList>
            <person name="Rawat S.R."/>
            <person name="Mannisto M.K."/>
            <person name="Starovoytov V."/>
            <person name="Goodwin L."/>
            <person name="Nolan M."/>
            <person name="Hauser L."/>
            <person name="Land M."/>
            <person name="Davenport K.W."/>
            <person name="Woyke T."/>
            <person name="Haggblom M.M."/>
        </authorList>
    </citation>
    <scope>NUCLEOTIDE SEQUENCE</scope>
    <source>
        <strain evidence="11">ATCC BAA-1853 / DSM 23119 / SP1PR4</strain>
    </source>
</reference>
<dbReference type="Pfam" id="PF12704">
    <property type="entry name" value="MacB_PCD"/>
    <property type="match status" value="1"/>
</dbReference>
<evidence type="ECO:0000313" key="11">
    <source>
        <dbReference type="Proteomes" id="UP000006844"/>
    </source>
</evidence>
<evidence type="ECO:0000256" key="2">
    <source>
        <dbReference type="ARBA" id="ARBA00022475"/>
    </source>
</evidence>
<dbReference type="InterPro" id="IPR025857">
    <property type="entry name" value="MacB_PCD"/>
</dbReference>
<evidence type="ECO:0000256" key="4">
    <source>
        <dbReference type="ARBA" id="ARBA00022989"/>
    </source>
</evidence>
<dbReference type="KEGG" id="tsa:AciPR4_1452"/>
<feature type="domain" description="MacB-like periplasmic core" evidence="9">
    <location>
        <begin position="18"/>
        <end position="205"/>
    </location>
</feature>
<keyword evidence="4 7" id="KW-1133">Transmembrane helix</keyword>
<protein>
    <recommendedName>
        <fullName evidence="12">ABC3 transporter permease protein domain-containing protein</fullName>
    </recommendedName>
</protein>
<comment type="similarity">
    <text evidence="6">Belongs to the ABC-4 integral membrane protein family.</text>
</comment>
<dbReference type="InterPro" id="IPR003838">
    <property type="entry name" value="ABC3_permease_C"/>
</dbReference>
<keyword evidence="3 7" id="KW-0812">Transmembrane</keyword>